<dbReference type="KEGG" id="psoj:PHYSODRAFT_341613"/>
<keyword evidence="6" id="KW-1185">Reference proteome</keyword>
<dbReference type="GO" id="GO:0005576">
    <property type="term" value="C:extracellular region"/>
    <property type="evidence" value="ECO:0007669"/>
    <property type="project" value="UniProtKB-SubCell"/>
</dbReference>
<evidence type="ECO:0000313" key="6">
    <source>
        <dbReference type="Proteomes" id="UP000002640"/>
    </source>
</evidence>
<dbReference type="GO" id="GO:0043657">
    <property type="term" value="C:host cell"/>
    <property type="evidence" value="ECO:0007669"/>
    <property type="project" value="UniProtKB-SubCell"/>
</dbReference>
<accession>G5ADU7</accession>
<evidence type="ECO:0000256" key="1">
    <source>
        <dbReference type="ARBA" id="ARBA00004340"/>
    </source>
</evidence>
<dbReference type="Pfam" id="PF20147">
    <property type="entry name" value="Crinkler"/>
    <property type="match status" value="1"/>
</dbReference>
<reference evidence="5 6" key="1">
    <citation type="journal article" date="2006" name="Science">
        <title>Phytophthora genome sequences uncover evolutionary origins and mechanisms of pathogenesis.</title>
        <authorList>
            <person name="Tyler B.M."/>
            <person name="Tripathy S."/>
            <person name="Zhang X."/>
            <person name="Dehal P."/>
            <person name="Jiang R.H."/>
            <person name="Aerts A."/>
            <person name="Arredondo F.D."/>
            <person name="Baxter L."/>
            <person name="Bensasson D."/>
            <person name="Beynon J.L."/>
            <person name="Chapman J."/>
            <person name="Damasceno C.M."/>
            <person name="Dorrance A.E."/>
            <person name="Dou D."/>
            <person name="Dickerman A.W."/>
            <person name="Dubchak I.L."/>
            <person name="Garbelotto M."/>
            <person name="Gijzen M."/>
            <person name="Gordon S.G."/>
            <person name="Govers F."/>
            <person name="Grunwald N.J."/>
            <person name="Huang W."/>
            <person name="Ivors K.L."/>
            <person name="Jones R.W."/>
            <person name="Kamoun S."/>
            <person name="Krampis K."/>
            <person name="Lamour K.H."/>
            <person name="Lee M.K."/>
            <person name="McDonald W.H."/>
            <person name="Medina M."/>
            <person name="Meijer H.J."/>
            <person name="Nordberg E.K."/>
            <person name="Maclean D.J."/>
            <person name="Ospina-Giraldo M.D."/>
            <person name="Morris P.F."/>
            <person name="Phuntumart V."/>
            <person name="Putnam N.H."/>
            <person name="Rash S."/>
            <person name="Rose J.K."/>
            <person name="Sakihama Y."/>
            <person name="Salamov A.A."/>
            <person name="Savidor A."/>
            <person name="Scheuring C.F."/>
            <person name="Smith B.M."/>
            <person name="Sobral B.W."/>
            <person name="Terry A."/>
            <person name="Torto-Alalibo T.A."/>
            <person name="Win J."/>
            <person name="Xu Z."/>
            <person name="Zhang H."/>
            <person name="Grigoriev I.V."/>
            <person name="Rokhsar D.S."/>
            <person name="Boore J.L."/>
        </authorList>
    </citation>
    <scope>NUCLEOTIDE SEQUENCE [LARGE SCALE GENOMIC DNA]</scope>
    <source>
        <strain evidence="5 6">P6497</strain>
    </source>
</reference>
<gene>
    <name evidence="5" type="ORF">PHYSODRAFT_341613</name>
</gene>
<evidence type="ECO:0000313" key="5">
    <source>
        <dbReference type="EMBL" id="EGZ06349.1"/>
    </source>
</evidence>
<dbReference type="RefSeq" id="XP_009538246.1">
    <property type="nucleotide sequence ID" value="XM_009539951.1"/>
</dbReference>
<dbReference type="Proteomes" id="UP000002640">
    <property type="component" value="Unassembled WGS sequence"/>
</dbReference>
<sequence length="153" mass="16951">MCGDGKLFVVRIEGFMKVGDLAIAIKQQRASVITCEAADMALFLAKKGPNSPFRCLSAPRGDKFVCVVDAKYNLRRALGRAYAGSEVFAETKGLAKVYSIVTCFRRWFFLRSLNDKTERSHMVSIAVEDNIPTPESVKDVVGRIYAMLSDDDS</sequence>
<dbReference type="InterPro" id="IPR045379">
    <property type="entry name" value="Crinkler_N"/>
</dbReference>
<proteinExistence type="predicted"/>
<protein>
    <recommendedName>
        <fullName evidence="4">Crinkler effector protein N-terminal domain-containing protein</fullName>
    </recommendedName>
</protein>
<name>G5ADU7_PHYSP</name>
<dbReference type="InParanoid" id="G5ADU7"/>
<evidence type="ECO:0000256" key="3">
    <source>
        <dbReference type="ARBA" id="ARBA00022525"/>
    </source>
</evidence>
<keyword evidence="3" id="KW-0964">Secreted</keyword>
<comment type="subcellular location">
    <subcellularLocation>
        <location evidence="1">Host cell</location>
    </subcellularLocation>
    <subcellularLocation>
        <location evidence="2">Secreted</location>
    </subcellularLocation>
</comment>
<dbReference type="EMBL" id="JH159164">
    <property type="protein sequence ID" value="EGZ06349.1"/>
    <property type="molecule type" value="Genomic_DNA"/>
</dbReference>
<dbReference type="AlphaFoldDB" id="G5ADU7"/>
<organism evidence="5 6">
    <name type="scientific">Phytophthora sojae (strain P6497)</name>
    <name type="common">Soybean stem and root rot agent</name>
    <name type="synonym">Phytophthora megasperma f. sp. glycines</name>
    <dbReference type="NCBI Taxonomy" id="1094619"/>
    <lineage>
        <taxon>Eukaryota</taxon>
        <taxon>Sar</taxon>
        <taxon>Stramenopiles</taxon>
        <taxon>Oomycota</taxon>
        <taxon>Peronosporomycetes</taxon>
        <taxon>Peronosporales</taxon>
        <taxon>Peronosporaceae</taxon>
        <taxon>Phytophthora</taxon>
    </lineage>
</organism>
<evidence type="ECO:0000259" key="4">
    <source>
        <dbReference type="Pfam" id="PF20147"/>
    </source>
</evidence>
<evidence type="ECO:0000256" key="2">
    <source>
        <dbReference type="ARBA" id="ARBA00004613"/>
    </source>
</evidence>
<feature type="domain" description="Crinkler effector protein N-terminal" evidence="4">
    <location>
        <begin position="3"/>
        <end position="49"/>
    </location>
</feature>
<dbReference type="GeneID" id="20648115"/>